<dbReference type="PROSITE" id="PS50888">
    <property type="entry name" value="BHLH"/>
    <property type="match status" value="1"/>
</dbReference>
<accession>A0A4S8JA37</accession>
<evidence type="ECO:0000313" key="9">
    <source>
        <dbReference type="Proteomes" id="UP000317650"/>
    </source>
</evidence>
<dbReference type="InterPro" id="IPR024097">
    <property type="entry name" value="bHLH_ZIP_TF"/>
</dbReference>
<dbReference type="Proteomes" id="UP000317650">
    <property type="component" value="Chromosome 3"/>
</dbReference>
<evidence type="ECO:0000256" key="6">
    <source>
        <dbReference type="SAM" id="MobiDB-lite"/>
    </source>
</evidence>
<dbReference type="InterPro" id="IPR036638">
    <property type="entry name" value="HLH_DNA-bd_sf"/>
</dbReference>
<dbReference type="AlphaFoldDB" id="A0A4S8JA37"/>
<dbReference type="GO" id="GO:0003700">
    <property type="term" value="F:DNA-binding transcription factor activity"/>
    <property type="evidence" value="ECO:0007669"/>
    <property type="project" value="TreeGrafter"/>
</dbReference>
<feature type="region of interest" description="Disordered" evidence="6">
    <location>
        <begin position="192"/>
        <end position="267"/>
    </location>
</feature>
<feature type="compositionally biased region" description="Polar residues" evidence="6">
    <location>
        <begin position="199"/>
        <end position="210"/>
    </location>
</feature>
<evidence type="ECO:0000256" key="3">
    <source>
        <dbReference type="ARBA" id="ARBA00023015"/>
    </source>
</evidence>
<evidence type="ECO:0000256" key="4">
    <source>
        <dbReference type="ARBA" id="ARBA00023163"/>
    </source>
</evidence>
<reference evidence="8 9" key="1">
    <citation type="journal article" date="2019" name="Nat. Plants">
        <title>Genome sequencing of Musa balbisiana reveals subgenome evolution and function divergence in polyploid bananas.</title>
        <authorList>
            <person name="Yao X."/>
        </authorList>
    </citation>
    <scope>NUCLEOTIDE SEQUENCE [LARGE SCALE GENOMIC DNA]</scope>
    <source>
        <strain evidence="9">cv. DH-PKW</strain>
        <tissue evidence="8">Leaves</tissue>
    </source>
</reference>
<evidence type="ECO:0000256" key="2">
    <source>
        <dbReference type="ARBA" id="ARBA00005510"/>
    </source>
</evidence>
<feature type="domain" description="BHLH" evidence="7">
    <location>
        <begin position="279"/>
        <end position="329"/>
    </location>
</feature>
<dbReference type="Gene3D" id="4.10.280.10">
    <property type="entry name" value="Helix-loop-helix DNA-binding domain"/>
    <property type="match status" value="1"/>
</dbReference>
<gene>
    <name evidence="8" type="ORF">C4D60_Mb03t15600</name>
</gene>
<dbReference type="GO" id="GO:0046983">
    <property type="term" value="F:protein dimerization activity"/>
    <property type="evidence" value="ECO:0007669"/>
    <property type="project" value="InterPro"/>
</dbReference>
<evidence type="ECO:0000256" key="5">
    <source>
        <dbReference type="ARBA" id="ARBA00023242"/>
    </source>
</evidence>
<comment type="caution">
    <text evidence="8">The sequence shown here is derived from an EMBL/GenBank/DDBJ whole genome shotgun (WGS) entry which is preliminary data.</text>
</comment>
<keyword evidence="3" id="KW-0805">Transcription regulation</keyword>
<keyword evidence="4" id="KW-0804">Transcription</keyword>
<dbReference type="FunFam" id="4.10.280.10:FF:000002">
    <property type="entry name" value="Basic helix-loop-helix transcription factor"/>
    <property type="match status" value="1"/>
</dbReference>
<protein>
    <recommendedName>
        <fullName evidence="7">BHLH domain-containing protein</fullName>
    </recommendedName>
</protein>
<proteinExistence type="inferred from homology"/>
<dbReference type="PANTHER" id="PTHR12565:SF184">
    <property type="entry name" value="BHLH TRANSCRIPTION FACTOR"/>
    <property type="match status" value="1"/>
</dbReference>
<dbReference type="InterPro" id="IPR011598">
    <property type="entry name" value="bHLH_dom"/>
</dbReference>
<evidence type="ECO:0000313" key="8">
    <source>
        <dbReference type="EMBL" id="THU58557.1"/>
    </source>
</evidence>
<dbReference type="SMART" id="SM00353">
    <property type="entry name" value="HLH"/>
    <property type="match status" value="1"/>
</dbReference>
<name>A0A4S8JA37_MUSBA</name>
<dbReference type="GO" id="GO:0005634">
    <property type="term" value="C:nucleus"/>
    <property type="evidence" value="ECO:0007669"/>
    <property type="project" value="UniProtKB-SubCell"/>
</dbReference>
<dbReference type="CDD" id="cd18919">
    <property type="entry name" value="bHLH_AtBPE_like"/>
    <property type="match status" value="1"/>
</dbReference>
<organism evidence="8 9">
    <name type="scientific">Musa balbisiana</name>
    <name type="common">Banana</name>
    <dbReference type="NCBI Taxonomy" id="52838"/>
    <lineage>
        <taxon>Eukaryota</taxon>
        <taxon>Viridiplantae</taxon>
        <taxon>Streptophyta</taxon>
        <taxon>Embryophyta</taxon>
        <taxon>Tracheophyta</taxon>
        <taxon>Spermatophyta</taxon>
        <taxon>Magnoliopsida</taxon>
        <taxon>Liliopsida</taxon>
        <taxon>Zingiberales</taxon>
        <taxon>Musaceae</taxon>
        <taxon>Musa</taxon>
    </lineage>
</organism>
<evidence type="ECO:0000259" key="7">
    <source>
        <dbReference type="PROSITE" id="PS50888"/>
    </source>
</evidence>
<dbReference type="PANTHER" id="PTHR12565">
    <property type="entry name" value="STEROL REGULATORY ELEMENT-BINDING PROTEIN"/>
    <property type="match status" value="1"/>
</dbReference>
<keyword evidence="9" id="KW-1185">Reference proteome</keyword>
<dbReference type="EMBL" id="PYDT01000006">
    <property type="protein sequence ID" value="THU58557.1"/>
    <property type="molecule type" value="Genomic_DNA"/>
</dbReference>
<dbReference type="Pfam" id="PF00010">
    <property type="entry name" value="HLH"/>
    <property type="match status" value="1"/>
</dbReference>
<sequence length="460" mass="50142">MDTNENNKFELEKNHGNHLSDHSSGISDHWQFNTSTSSMAAGLMNLVTSSPYPSASEMEPFTPGLWNHHAANCVPIGEPVAVSSGGMLPSTVPGISSPRLPHFPAETAFVERAARFPCFSGGNFSGMNLLFRPSESMVPYTNAMEDVTEIQLRKTEMNTTVQNGVLLPVDNASVNRGLITNQIDCESREANFTKGGQEGNTDSSDAARNSSPKKRRTTQDVGKEDVKRGPQSSSETTKETTEGKQKVDQNSSKHSGKNGKDSSEAAKGDYVHVRARRGQATNSHSLAERVRREKISERMKYLQELVPGCSKVTGKAVMLDEIINYVQSLQSQVEFLSMKLAAVNPQLEFSTEGLLAKNLLHSHGGCSSATGLPQEMIYPQVSPYPSQKGLMHSAISAIIDPSEALRRDTNAQLSTTSVYEESSLQIHNPWNKEVVIQMTYGAIPPPNAPEMDTKPDGFTI</sequence>
<feature type="compositionally biased region" description="Basic and acidic residues" evidence="6">
    <location>
        <begin position="258"/>
        <end position="267"/>
    </location>
</feature>
<feature type="compositionally biased region" description="Basic and acidic residues" evidence="6">
    <location>
        <begin position="236"/>
        <end position="247"/>
    </location>
</feature>
<dbReference type="SUPFAM" id="SSF47459">
    <property type="entry name" value="HLH, helix-loop-helix DNA-binding domain"/>
    <property type="match status" value="1"/>
</dbReference>
<comment type="similarity">
    <text evidence="2">Belongs to the bHLH protein family.</text>
</comment>
<feature type="compositionally biased region" description="Basic and acidic residues" evidence="6">
    <location>
        <begin position="217"/>
        <end position="228"/>
    </location>
</feature>
<comment type="subcellular location">
    <subcellularLocation>
        <location evidence="1">Nucleus</location>
    </subcellularLocation>
</comment>
<keyword evidence="5" id="KW-0539">Nucleus</keyword>
<evidence type="ECO:0000256" key="1">
    <source>
        <dbReference type="ARBA" id="ARBA00004123"/>
    </source>
</evidence>